<dbReference type="InterPro" id="IPR003029">
    <property type="entry name" value="S1_domain"/>
</dbReference>
<feature type="domain" description="S1 motif" evidence="4">
    <location>
        <begin position="11"/>
        <end position="80"/>
    </location>
</feature>
<dbReference type="EMBL" id="JACJTC010000013">
    <property type="protein sequence ID" value="MBD2613296.1"/>
    <property type="molecule type" value="Genomic_DNA"/>
</dbReference>
<evidence type="ECO:0000256" key="1">
    <source>
        <dbReference type="ARBA" id="ARBA00006767"/>
    </source>
</evidence>
<organism evidence="5 6">
    <name type="scientific">Nostoc punctiforme FACHB-252</name>
    <dbReference type="NCBI Taxonomy" id="1357509"/>
    <lineage>
        <taxon>Bacteria</taxon>
        <taxon>Bacillati</taxon>
        <taxon>Cyanobacteriota</taxon>
        <taxon>Cyanophyceae</taxon>
        <taxon>Nostocales</taxon>
        <taxon>Nostocaceae</taxon>
        <taxon>Nostoc</taxon>
    </lineage>
</organism>
<comment type="caution">
    <text evidence="5">The sequence shown here is derived from an EMBL/GenBank/DDBJ whole genome shotgun (WGS) entry which is preliminary data.</text>
</comment>
<evidence type="ECO:0000256" key="3">
    <source>
        <dbReference type="ARBA" id="ARBA00023274"/>
    </source>
</evidence>
<evidence type="ECO:0000259" key="4">
    <source>
        <dbReference type="PROSITE" id="PS50126"/>
    </source>
</evidence>
<dbReference type="PANTHER" id="PTHR10724:SF7">
    <property type="entry name" value="SMALL RIBOSOMAL SUBUNIT PROTEIN BS1C"/>
    <property type="match status" value="1"/>
</dbReference>
<dbReference type="SUPFAM" id="SSF50249">
    <property type="entry name" value="Nucleic acid-binding proteins"/>
    <property type="match status" value="3"/>
</dbReference>
<dbReference type="SMART" id="SM00316">
    <property type="entry name" value="S1"/>
    <property type="match status" value="3"/>
</dbReference>
<protein>
    <submittedName>
        <fullName evidence="5">S1 RNA-binding domain-containing protein</fullName>
    </submittedName>
</protein>
<keyword evidence="2" id="KW-0689">Ribosomal protein</keyword>
<keyword evidence="6" id="KW-1185">Reference proteome</keyword>
<dbReference type="Pfam" id="PF00575">
    <property type="entry name" value="S1"/>
    <property type="match status" value="2"/>
</dbReference>
<dbReference type="InterPro" id="IPR012340">
    <property type="entry name" value="NA-bd_OB-fold"/>
</dbReference>
<keyword evidence="3" id="KW-0687">Ribonucleoprotein</keyword>
<dbReference type="Proteomes" id="UP000606396">
    <property type="component" value="Unassembled WGS sequence"/>
</dbReference>
<feature type="domain" description="S1 motif" evidence="4">
    <location>
        <begin position="240"/>
        <end position="308"/>
    </location>
</feature>
<feature type="domain" description="S1 motif" evidence="4">
    <location>
        <begin position="166"/>
        <end position="228"/>
    </location>
</feature>
<evidence type="ECO:0000313" key="6">
    <source>
        <dbReference type="Proteomes" id="UP000606396"/>
    </source>
</evidence>
<name>A0ABR8HDC1_NOSPU</name>
<gene>
    <name evidence="5" type="ORF">H6G94_18820</name>
</gene>
<proteinExistence type="inferred from homology"/>
<dbReference type="PROSITE" id="PS50126">
    <property type="entry name" value="S1"/>
    <property type="match status" value="3"/>
</dbReference>
<sequence>MSFTLANFQVGNIVAGKITKLEPTGVLVDFDTDKLAFVPLIELSFAEIQTPEEAVQLNQIREFLVVGNYNGEHGIFFSNCSPETLKDSDRLYETVLNLASEKCGHSINRENLIVHTKVLAVHRHGLSVRIYWFLCSQEHPPTVSFSIRKLEMRIAWERVRQLQTEDVTIYGKILKKTSRGALVKIEGLRGVILTHVDKHREELVVGEELPLKIIEIKEEYNRLVLLHRSVSIRLRLLQVGQVVSGTIRSIKDYGVFVDIGDLYALLPTSKIFHPSVDHPKQFFKINDHLKATIAELDRKNGRVILESCGSQEC</sequence>
<dbReference type="PANTHER" id="PTHR10724">
    <property type="entry name" value="30S RIBOSOMAL PROTEIN S1"/>
    <property type="match status" value="1"/>
</dbReference>
<evidence type="ECO:0000256" key="2">
    <source>
        <dbReference type="ARBA" id="ARBA00022980"/>
    </source>
</evidence>
<dbReference type="InterPro" id="IPR050437">
    <property type="entry name" value="Ribos_protein_bS1-like"/>
</dbReference>
<dbReference type="Gene3D" id="2.40.50.140">
    <property type="entry name" value="Nucleic acid-binding proteins"/>
    <property type="match status" value="3"/>
</dbReference>
<accession>A0ABR8HDC1</accession>
<dbReference type="RefSeq" id="WP_190950606.1">
    <property type="nucleotide sequence ID" value="NZ_JACJTC010000013.1"/>
</dbReference>
<evidence type="ECO:0000313" key="5">
    <source>
        <dbReference type="EMBL" id="MBD2613296.1"/>
    </source>
</evidence>
<reference evidence="5 6" key="1">
    <citation type="journal article" date="2020" name="ISME J.">
        <title>Comparative genomics reveals insights into cyanobacterial evolution and habitat adaptation.</title>
        <authorList>
            <person name="Chen M.Y."/>
            <person name="Teng W.K."/>
            <person name="Zhao L."/>
            <person name="Hu C.X."/>
            <person name="Zhou Y.K."/>
            <person name="Han B.P."/>
            <person name="Song L.R."/>
            <person name="Shu W.S."/>
        </authorList>
    </citation>
    <scope>NUCLEOTIDE SEQUENCE [LARGE SCALE GENOMIC DNA]</scope>
    <source>
        <strain evidence="5 6">FACHB-252</strain>
    </source>
</reference>
<comment type="similarity">
    <text evidence="1">Belongs to the bacterial ribosomal protein bS1 family.</text>
</comment>